<proteinExistence type="inferred from homology"/>
<dbReference type="RefSeq" id="XP_030369255.1">
    <property type="nucleotide sequence ID" value="XM_030513395.1"/>
</dbReference>
<evidence type="ECO:0000256" key="7">
    <source>
        <dbReference type="ARBA" id="ARBA00022833"/>
    </source>
</evidence>
<evidence type="ECO:0000256" key="5">
    <source>
        <dbReference type="ARBA" id="ARBA00022723"/>
    </source>
</evidence>
<dbReference type="GO" id="GO:0016485">
    <property type="term" value="P:protein processing"/>
    <property type="evidence" value="ECO:0007669"/>
    <property type="project" value="TreeGrafter"/>
</dbReference>
<dbReference type="Pfam" id="PF01431">
    <property type="entry name" value="Peptidase_M13"/>
    <property type="match status" value="1"/>
</dbReference>
<gene>
    <name evidence="12" type="primary">LOC115620246</name>
</gene>
<dbReference type="InterPro" id="IPR018497">
    <property type="entry name" value="Peptidase_M13_C"/>
</dbReference>
<evidence type="ECO:0000256" key="3">
    <source>
        <dbReference type="ARBA" id="ARBA00007357"/>
    </source>
</evidence>
<dbReference type="GO" id="GO:0004222">
    <property type="term" value="F:metalloendopeptidase activity"/>
    <property type="evidence" value="ECO:0007669"/>
    <property type="project" value="InterPro"/>
</dbReference>
<name>A0A6J2T1X1_DROLE</name>
<dbReference type="Gene3D" id="3.40.390.10">
    <property type="entry name" value="Collagenase (Catalytic Domain)"/>
    <property type="match status" value="1"/>
</dbReference>
<evidence type="ECO:0000256" key="2">
    <source>
        <dbReference type="ARBA" id="ARBA00004401"/>
    </source>
</evidence>
<keyword evidence="7" id="KW-0862">Zinc</keyword>
<dbReference type="Proteomes" id="UP000504634">
    <property type="component" value="Unplaced"/>
</dbReference>
<dbReference type="PRINTS" id="PR00786">
    <property type="entry name" value="NEPRILYSIN"/>
</dbReference>
<dbReference type="PANTHER" id="PTHR11733">
    <property type="entry name" value="ZINC METALLOPROTEASE FAMILY M13 NEPRILYSIN-RELATED"/>
    <property type="match status" value="1"/>
</dbReference>
<dbReference type="InterPro" id="IPR008753">
    <property type="entry name" value="Peptidase_M13_N"/>
</dbReference>
<feature type="domain" description="Peptidase M13 C-terminal" evidence="9">
    <location>
        <begin position="474"/>
        <end position="677"/>
    </location>
</feature>
<evidence type="ECO:0000256" key="4">
    <source>
        <dbReference type="ARBA" id="ARBA00022670"/>
    </source>
</evidence>
<dbReference type="CDD" id="cd08662">
    <property type="entry name" value="M13"/>
    <property type="match status" value="1"/>
</dbReference>
<accession>A0A6J2T1X1</accession>
<dbReference type="Gene3D" id="1.10.1380.10">
    <property type="entry name" value="Neutral endopeptidase , domain2"/>
    <property type="match status" value="1"/>
</dbReference>
<dbReference type="InterPro" id="IPR042089">
    <property type="entry name" value="Peptidase_M13_dom_2"/>
</dbReference>
<keyword evidence="8" id="KW-0482">Metalloprotease</keyword>
<keyword evidence="4" id="KW-0645">Protease</keyword>
<comment type="similarity">
    <text evidence="3">Belongs to the peptidase M13 family.</text>
</comment>
<feature type="domain" description="Peptidase M13 N-terminal" evidence="10">
    <location>
        <begin position="48"/>
        <end position="406"/>
    </location>
</feature>
<evidence type="ECO:0000259" key="10">
    <source>
        <dbReference type="Pfam" id="PF05649"/>
    </source>
</evidence>
<dbReference type="Pfam" id="PF05649">
    <property type="entry name" value="Peptidase_M13_N"/>
    <property type="match status" value="1"/>
</dbReference>
<evidence type="ECO:0000259" key="9">
    <source>
        <dbReference type="Pfam" id="PF01431"/>
    </source>
</evidence>
<keyword evidence="5" id="KW-0479">Metal-binding</keyword>
<dbReference type="GO" id="GO:0005886">
    <property type="term" value="C:plasma membrane"/>
    <property type="evidence" value="ECO:0007669"/>
    <property type="project" value="UniProtKB-SubCell"/>
</dbReference>
<comment type="cofactor">
    <cofactor evidence="1">
        <name>Zn(2+)</name>
        <dbReference type="ChEBI" id="CHEBI:29105"/>
    </cofactor>
</comment>
<evidence type="ECO:0000256" key="1">
    <source>
        <dbReference type="ARBA" id="ARBA00001947"/>
    </source>
</evidence>
<dbReference type="OrthoDB" id="6475849at2759"/>
<dbReference type="SUPFAM" id="SSF55486">
    <property type="entry name" value="Metalloproteases ('zincins'), catalytic domain"/>
    <property type="match status" value="1"/>
</dbReference>
<evidence type="ECO:0000256" key="8">
    <source>
        <dbReference type="ARBA" id="ARBA00023049"/>
    </source>
</evidence>
<evidence type="ECO:0000313" key="12">
    <source>
        <dbReference type="RefSeq" id="XP_030369255.1"/>
    </source>
</evidence>
<dbReference type="GeneID" id="115620246"/>
<keyword evidence="11" id="KW-1185">Reference proteome</keyword>
<comment type="subcellular location">
    <subcellularLocation>
        <location evidence="2">Cell membrane</location>
        <topology evidence="2">Single-pass type II membrane protein</topology>
    </subcellularLocation>
</comment>
<protein>
    <submittedName>
        <fullName evidence="12">Neprilysin-1-like</fullName>
    </submittedName>
</protein>
<keyword evidence="6" id="KW-0378">Hydrolase</keyword>
<dbReference type="GO" id="GO:0046872">
    <property type="term" value="F:metal ion binding"/>
    <property type="evidence" value="ECO:0007669"/>
    <property type="project" value="UniProtKB-KW"/>
</dbReference>
<dbReference type="PANTHER" id="PTHR11733:SF241">
    <property type="entry name" value="GH26575P-RELATED"/>
    <property type="match status" value="1"/>
</dbReference>
<reference evidence="12" key="1">
    <citation type="submission" date="2025-08" db="UniProtKB">
        <authorList>
            <consortium name="RefSeq"/>
        </authorList>
    </citation>
    <scope>IDENTIFICATION</scope>
    <source>
        <strain evidence="12">11010-0011.00</strain>
        <tissue evidence="12">Whole body</tissue>
    </source>
</reference>
<evidence type="ECO:0000256" key="6">
    <source>
        <dbReference type="ARBA" id="ARBA00022801"/>
    </source>
</evidence>
<dbReference type="AlphaFoldDB" id="A0A6J2T1X1"/>
<dbReference type="PROSITE" id="PS51885">
    <property type="entry name" value="NEPRILYSIN"/>
    <property type="match status" value="1"/>
</dbReference>
<dbReference type="InterPro" id="IPR000718">
    <property type="entry name" value="Peptidase_M13"/>
</dbReference>
<dbReference type="InterPro" id="IPR024079">
    <property type="entry name" value="MetalloPept_cat_dom_sf"/>
</dbReference>
<organism evidence="11 12">
    <name type="scientific">Drosophila lebanonensis</name>
    <name type="common">Fruit fly</name>
    <name type="synonym">Scaptodrosophila lebanonensis</name>
    <dbReference type="NCBI Taxonomy" id="7225"/>
    <lineage>
        <taxon>Eukaryota</taxon>
        <taxon>Metazoa</taxon>
        <taxon>Ecdysozoa</taxon>
        <taxon>Arthropoda</taxon>
        <taxon>Hexapoda</taxon>
        <taxon>Insecta</taxon>
        <taxon>Pterygota</taxon>
        <taxon>Neoptera</taxon>
        <taxon>Endopterygota</taxon>
        <taxon>Diptera</taxon>
        <taxon>Brachycera</taxon>
        <taxon>Muscomorpha</taxon>
        <taxon>Ephydroidea</taxon>
        <taxon>Drosophilidae</taxon>
        <taxon>Scaptodrosophila</taxon>
    </lineage>
</organism>
<evidence type="ECO:0000313" key="11">
    <source>
        <dbReference type="Proteomes" id="UP000504634"/>
    </source>
</evidence>
<sequence length="682" mass="79155">MCITLTICQAKPADTSKDTTNIIQTPHIEFRKAYAELMLTYMNRSVSPCDDFYEYACGNWKNVKLDKYTPFSRSSFGDIIFKLNDAVHEMLSKSTEKLDMDYGRELYLAQQFYNACLRADLYPMQASDHAYLDLISSIGGFPAIDPTWEPENFSWFNMSAHLTNYGAEGLINEELLTDIPTFHLSKLGFKYMVYSDNIATNTTQAYKDNEKRMRNYLRLYGMADEQISKVIHDIFAFWRDVLIIRDRFADDTNKCEELTIELDVETFSQWPSYYEIVWQGNSFDFEDFEHYCDFFYMELEKVCEKHKPAVANYLAMKLLYELDAKLAATEEQPEYCALTMYETLPFLLGELYVEKYLTADIYGDIAVIVSEIRKGFRHLLINADWLKKGLRRKLLQKESEVQTHIGRFKDPKLIKRLIEEMNKLAISQESYAKSNIDLKHFKMFMKRYLGHIDAQSLSSTDLKPIEVLGSMLLNAIYYSEDNSVYIMAGILHLPVYHKYWPSAMKFGATGAVVGHELTHAFDSEEALDDIPWPRNMYSALNERTQCFVDHYNGYKIPEIKRTVNGHKTKEENIADSGGLRAAFIAYHNHIKQLQRNDPKFTIDSELMPGLDLLPNQLFFLSFAQTYCADFTDADYWLGLIDEHTPEKYRVLGAVTNNEDFAHVFQCPLGSPMNPTMNKCQLW</sequence>